<keyword evidence="2" id="KW-0812">Transmembrane</keyword>
<evidence type="ECO:0000256" key="1">
    <source>
        <dbReference type="SAM" id="MobiDB-lite"/>
    </source>
</evidence>
<name>A0A6G1K2X6_9PLEO</name>
<keyword evidence="4" id="KW-1185">Reference proteome</keyword>
<feature type="transmembrane region" description="Helical" evidence="2">
    <location>
        <begin position="12"/>
        <end position="38"/>
    </location>
</feature>
<feature type="transmembrane region" description="Helical" evidence="2">
    <location>
        <begin position="83"/>
        <end position="103"/>
    </location>
</feature>
<gene>
    <name evidence="3" type="ORF">K504DRAFT_470951</name>
</gene>
<protein>
    <recommendedName>
        <fullName evidence="5">MARVEL domain-containing protein</fullName>
    </recommendedName>
</protein>
<feature type="region of interest" description="Disordered" evidence="1">
    <location>
        <begin position="184"/>
        <end position="223"/>
    </location>
</feature>
<dbReference type="OrthoDB" id="5211263at2759"/>
<evidence type="ECO:0008006" key="5">
    <source>
        <dbReference type="Google" id="ProtNLM"/>
    </source>
</evidence>
<evidence type="ECO:0000256" key="2">
    <source>
        <dbReference type="SAM" id="Phobius"/>
    </source>
</evidence>
<dbReference type="EMBL" id="MU005775">
    <property type="protein sequence ID" value="KAF2706963.1"/>
    <property type="molecule type" value="Genomic_DNA"/>
</dbReference>
<accession>A0A6G1K2X6</accession>
<sequence>MSNNPTVWKKRILIPFWVVRILLMLFIIGIYAIALAVIRKDPELTLPNVGVIVIFMLLIVTVLLMDVMAILMFLRDGLNPTKFLIMNVIQTSFWAAVLLLNVAAIARSRRNGTGIGFSVFVLFTFIGLLVYAVIGFNKDRKQRSRGNYASAHDPAARPLTHDAQEYSVPEYQSNHEFQQNPLYHSSTAYQPPSDTRVDHDSPNPQGAAHDYYLQQPERTAHMG</sequence>
<evidence type="ECO:0000313" key="3">
    <source>
        <dbReference type="EMBL" id="KAF2706963.1"/>
    </source>
</evidence>
<feature type="transmembrane region" description="Helical" evidence="2">
    <location>
        <begin position="115"/>
        <end position="136"/>
    </location>
</feature>
<feature type="transmembrane region" description="Helical" evidence="2">
    <location>
        <begin position="50"/>
        <end position="71"/>
    </location>
</feature>
<reference evidence="3" key="1">
    <citation type="journal article" date="2020" name="Stud. Mycol.">
        <title>101 Dothideomycetes genomes: a test case for predicting lifestyles and emergence of pathogens.</title>
        <authorList>
            <person name="Haridas S."/>
            <person name="Albert R."/>
            <person name="Binder M."/>
            <person name="Bloem J."/>
            <person name="Labutti K."/>
            <person name="Salamov A."/>
            <person name="Andreopoulos B."/>
            <person name="Baker S."/>
            <person name="Barry K."/>
            <person name="Bills G."/>
            <person name="Bluhm B."/>
            <person name="Cannon C."/>
            <person name="Castanera R."/>
            <person name="Culley D."/>
            <person name="Daum C."/>
            <person name="Ezra D."/>
            <person name="Gonzalez J."/>
            <person name="Henrissat B."/>
            <person name="Kuo A."/>
            <person name="Liang C."/>
            <person name="Lipzen A."/>
            <person name="Lutzoni F."/>
            <person name="Magnuson J."/>
            <person name="Mondo S."/>
            <person name="Nolan M."/>
            <person name="Ohm R."/>
            <person name="Pangilinan J."/>
            <person name="Park H.-J."/>
            <person name="Ramirez L."/>
            <person name="Alfaro M."/>
            <person name="Sun H."/>
            <person name="Tritt A."/>
            <person name="Yoshinaga Y."/>
            <person name="Zwiers L.-H."/>
            <person name="Turgeon B."/>
            <person name="Goodwin S."/>
            <person name="Spatafora J."/>
            <person name="Crous P."/>
            <person name="Grigoriev I."/>
        </authorList>
    </citation>
    <scope>NUCLEOTIDE SEQUENCE</scope>
    <source>
        <strain evidence="3">CBS 279.74</strain>
    </source>
</reference>
<feature type="compositionally biased region" description="Polar residues" evidence="1">
    <location>
        <begin position="184"/>
        <end position="193"/>
    </location>
</feature>
<dbReference type="AlphaFoldDB" id="A0A6G1K2X6"/>
<organism evidence="3 4">
    <name type="scientific">Pleomassaria siparia CBS 279.74</name>
    <dbReference type="NCBI Taxonomy" id="1314801"/>
    <lineage>
        <taxon>Eukaryota</taxon>
        <taxon>Fungi</taxon>
        <taxon>Dikarya</taxon>
        <taxon>Ascomycota</taxon>
        <taxon>Pezizomycotina</taxon>
        <taxon>Dothideomycetes</taxon>
        <taxon>Pleosporomycetidae</taxon>
        <taxon>Pleosporales</taxon>
        <taxon>Pleomassariaceae</taxon>
        <taxon>Pleomassaria</taxon>
    </lineage>
</organism>
<evidence type="ECO:0000313" key="4">
    <source>
        <dbReference type="Proteomes" id="UP000799428"/>
    </source>
</evidence>
<dbReference type="Proteomes" id="UP000799428">
    <property type="component" value="Unassembled WGS sequence"/>
</dbReference>
<proteinExistence type="predicted"/>
<keyword evidence="2" id="KW-1133">Transmembrane helix</keyword>
<keyword evidence="2" id="KW-0472">Membrane</keyword>